<dbReference type="eggNOG" id="ENOG502QQUA">
    <property type="taxonomic scope" value="Eukaryota"/>
</dbReference>
<name>A0A061FKQ3_THECC</name>
<dbReference type="PANTHER" id="PTHR31284">
    <property type="entry name" value="ACID PHOSPHATASE-LIKE PROTEIN"/>
    <property type="match status" value="1"/>
</dbReference>
<sequence>MSAYGHQMERQFSAQSLLSRGDTGTEMGSRYLVESGFYMTSFAATIFIAGLATVGVLLVTLLVTLAVMLQSCESRCKGVVEIEKSSDSYHYCNIFSLHGELNSLEANEVPPVCRSFAIQYIKGGQYERDFNFTMLMIESFLNTVSPSHDRLDVVLMDIDDILASDPQYTNQLMHQFNQIGCCKPSDATCLKHLHTQELYRKLQSRGWPLILLSRKPVRQRNVTIEHLTSLGYTGWSSLIMRLDSEMEMDSREYFSRRRAAMEKEESDISNVIQNQSPPPPPFLIAAFNERNDLCYTGYYQPRYLSARLSGIGCRTP</sequence>
<evidence type="ECO:0000313" key="3">
    <source>
        <dbReference type="Proteomes" id="UP000026915"/>
    </source>
</evidence>
<dbReference type="STRING" id="3641.A0A061FKQ3"/>
<evidence type="ECO:0000313" key="2">
    <source>
        <dbReference type="EMBL" id="EOY17910.1"/>
    </source>
</evidence>
<dbReference type="InterPro" id="IPR023214">
    <property type="entry name" value="HAD_sf"/>
</dbReference>
<dbReference type="Pfam" id="PF03767">
    <property type="entry name" value="Acid_phosphat_B"/>
    <property type="match status" value="1"/>
</dbReference>
<dbReference type="Gene3D" id="3.40.50.1000">
    <property type="entry name" value="HAD superfamily/HAD-like"/>
    <property type="match status" value="1"/>
</dbReference>
<dbReference type="PANTHER" id="PTHR31284:SF22">
    <property type="entry name" value="ACID PHOSPHATASE"/>
    <property type="match status" value="1"/>
</dbReference>
<organism evidence="2 3">
    <name type="scientific">Theobroma cacao</name>
    <name type="common">Cacao</name>
    <name type="synonym">Cocoa</name>
    <dbReference type="NCBI Taxonomy" id="3641"/>
    <lineage>
        <taxon>Eukaryota</taxon>
        <taxon>Viridiplantae</taxon>
        <taxon>Streptophyta</taxon>
        <taxon>Embryophyta</taxon>
        <taxon>Tracheophyta</taxon>
        <taxon>Spermatophyta</taxon>
        <taxon>Magnoliopsida</taxon>
        <taxon>eudicotyledons</taxon>
        <taxon>Gunneridae</taxon>
        <taxon>Pentapetalae</taxon>
        <taxon>rosids</taxon>
        <taxon>malvids</taxon>
        <taxon>Malvales</taxon>
        <taxon>Malvaceae</taxon>
        <taxon>Byttnerioideae</taxon>
        <taxon>Theobroma</taxon>
    </lineage>
</organism>
<dbReference type="EMBL" id="CM001888">
    <property type="protein sequence ID" value="EOY17909.1"/>
    <property type="molecule type" value="Genomic_DNA"/>
</dbReference>
<proteinExistence type="predicted"/>
<evidence type="ECO:0000256" key="1">
    <source>
        <dbReference type="SAM" id="Phobius"/>
    </source>
</evidence>
<dbReference type="Proteomes" id="UP000026915">
    <property type="component" value="Chromosome 10"/>
</dbReference>
<keyword evidence="3" id="KW-1185">Reference proteome</keyword>
<dbReference type="AlphaFoldDB" id="A0A061FKQ3"/>
<dbReference type="InterPro" id="IPR005519">
    <property type="entry name" value="Acid_phosphat_B-like"/>
</dbReference>
<keyword evidence="1" id="KW-0812">Transmembrane</keyword>
<dbReference type="InParanoid" id="A0A061FKQ3"/>
<keyword evidence="1" id="KW-0472">Membrane</keyword>
<dbReference type="EMBL" id="CM001888">
    <property type="protein sequence ID" value="EOY17910.1"/>
    <property type="molecule type" value="Genomic_DNA"/>
</dbReference>
<protein>
    <submittedName>
        <fullName evidence="2">HAD superfamily, putative isoform 2</fullName>
    </submittedName>
</protein>
<dbReference type="Gramene" id="EOY17909">
    <property type="protein sequence ID" value="EOY17909"/>
    <property type="gene ID" value="TCM_042609"/>
</dbReference>
<dbReference type="Gramene" id="EOY17910">
    <property type="protein sequence ID" value="EOY17910"/>
    <property type="gene ID" value="TCM_042609"/>
</dbReference>
<gene>
    <name evidence="2" type="ORF">TCM_042609</name>
</gene>
<dbReference type="FunCoup" id="A0A061FKQ3">
    <property type="interactions" value="20"/>
</dbReference>
<accession>A0A061FKQ3</accession>
<reference evidence="2 3" key="1">
    <citation type="journal article" date="2013" name="Genome Biol.">
        <title>The genome sequence of the most widely cultivated cacao type and its use to identify candidate genes regulating pod color.</title>
        <authorList>
            <person name="Motamayor J.C."/>
            <person name="Mockaitis K."/>
            <person name="Schmutz J."/>
            <person name="Haiminen N."/>
            <person name="Iii D.L."/>
            <person name="Cornejo O."/>
            <person name="Findley S.D."/>
            <person name="Zheng P."/>
            <person name="Utro F."/>
            <person name="Royaert S."/>
            <person name="Saski C."/>
            <person name="Jenkins J."/>
            <person name="Podicheti R."/>
            <person name="Zhao M."/>
            <person name="Scheffler B.E."/>
            <person name="Stack J.C."/>
            <person name="Feltus F.A."/>
            <person name="Mustiga G.M."/>
            <person name="Amores F."/>
            <person name="Phillips W."/>
            <person name="Marelli J.P."/>
            <person name="May G.D."/>
            <person name="Shapiro H."/>
            <person name="Ma J."/>
            <person name="Bustamante C.D."/>
            <person name="Schnell R.J."/>
            <person name="Main D."/>
            <person name="Gilbert D."/>
            <person name="Parida L."/>
            <person name="Kuhn D.N."/>
        </authorList>
    </citation>
    <scope>NUCLEOTIDE SEQUENCE [LARGE SCALE GENOMIC DNA]</scope>
    <source>
        <strain evidence="3">cv. Matina 1-6</strain>
    </source>
</reference>
<feature type="transmembrane region" description="Helical" evidence="1">
    <location>
        <begin position="37"/>
        <end position="67"/>
    </location>
</feature>
<keyword evidence="1" id="KW-1133">Transmembrane helix</keyword>